<evidence type="ECO:0008006" key="5">
    <source>
        <dbReference type="Google" id="ProtNLM"/>
    </source>
</evidence>
<accession>A0ABT6AMQ9</accession>
<gene>
    <name evidence="3" type="ORF">P3W85_11620</name>
</gene>
<dbReference type="Proteomes" id="UP001216674">
    <property type="component" value="Unassembled WGS sequence"/>
</dbReference>
<reference evidence="3 4" key="1">
    <citation type="submission" date="2023-03" db="EMBL/GenBank/DDBJ databases">
        <title>Draft assemblies of triclosan tolerant bacteria isolated from returned activated sludge.</title>
        <authorList>
            <person name="Van Hamelsveld S."/>
        </authorList>
    </citation>
    <scope>NUCLEOTIDE SEQUENCE [LARGE SCALE GENOMIC DNA]</scope>
    <source>
        <strain evidence="3 4">GW210010_S58</strain>
    </source>
</reference>
<organism evidence="3 4">
    <name type="scientific">Cupriavidus basilensis</name>
    <dbReference type="NCBI Taxonomy" id="68895"/>
    <lineage>
        <taxon>Bacteria</taxon>
        <taxon>Pseudomonadati</taxon>
        <taxon>Pseudomonadota</taxon>
        <taxon>Betaproteobacteria</taxon>
        <taxon>Burkholderiales</taxon>
        <taxon>Burkholderiaceae</taxon>
        <taxon>Cupriavidus</taxon>
    </lineage>
</organism>
<evidence type="ECO:0000256" key="1">
    <source>
        <dbReference type="SAM" id="MobiDB-lite"/>
    </source>
</evidence>
<proteinExistence type="predicted"/>
<evidence type="ECO:0000313" key="3">
    <source>
        <dbReference type="EMBL" id="MDF3833592.1"/>
    </source>
</evidence>
<feature type="region of interest" description="Disordered" evidence="1">
    <location>
        <begin position="1"/>
        <end position="48"/>
    </location>
</feature>
<evidence type="ECO:0000256" key="2">
    <source>
        <dbReference type="SAM" id="Phobius"/>
    </source>
</evidence>
<dbReference type="EMBL" id="JARJLM010000199">
    <property type="protein sequence ID" value="MDF3833592.1"/>
    <property type="molecule type" value="Genomic_DNA"/>
</dbReference>
<keyword evidence="2" id="KW-0812">Transmembrane</keyword>
<comment type="caution">
    <text evidence="3">The sequence shown here is derived from an EMBL/GenBank/DDBJ whole genome shotgun (WGS) entry which is preliminary data.</text>
</comment>
<keyword evidence="2" id="KW-1133">Transmembrane helix</keyword>
<feature type="compositionally biased region" description="Low complexity" evidence="1">
    <location>
        <begin position="17"/>
        <end position="32"/>
    </location>
</feature>
<feature type="transmembrane region" description="Helical" evidence="2">
    <location>
        <begin position="62"/>
        <end position="86"/>
    </location>
</feature>
<feature type="compositionally biased region" description="Polar residues" evidence="1">
    <location>
        <begin position="1"/>
        <end position="16"/>
    </location>
</feature>
<name>A0ABT6AMQ9_9BURK</name>
<protein>
    <recommendedName>
        <fullName evidence="5">Prepilin-type N-terminal cleavage/methylation domain-containing protein</fullName>
    </recommendedName>
</protein>
<sequence>MPPTKTPSTRSGERTNPASLRSAASSSRVVPAWHTRAGRRQAASPFRTTRPSTRGYLLIESLTALAVLGVGLLPLATLAPVVLGALRHYEILAHATRAAAELAELEQPAMALSPLHARGIGPDHLRLCRSLIPAGGDDGLPGCTAGPRLAVVGPLRSSPTRPGGVHDAAALRVVALWIRP</sequence>
<evidence type="ECO:0000313" key="4">
    <source>
        <dbReference type="Proteomes" id="UP001216674"/>
    </source>
</evidence>
<keyword evidence="2" id="KW-0472">Membrane</keyword>
<keyword evidence="4" id="KW-1185">Reference proteome</keyword>
<dbReference type="RefSeq" id="WP_276264903.1">
    <property type="nucleotide sequence ID" value="NZ_JARJLM010000199.1"/>
</dbReference>